<organism evidence="2 3">
    <name type="scientific">Candidatus Thiodiazotropha endolucinida</name>
    <dbReference type="NCBI Taxonomy" id="1655433"/>
    <lineage>
        <taxon>Bacteria</taxon>
        <taxon>Pseudomonadati</taxon>
        <taxon>Pseudomonadota</taxon>
        <taxon>Gammaproteobacteria</taxon>
        <taxon>Chromatiales</taxon>
        <taxon>Sedimenticolaceae</taxon>
        <taxon>Candidatus Thiodiazotropha</taxon>
    </lineage>
</organism>
<sequence>MKQVVKEIGFPIFSIEMDFSECKLDTTEEIVAYLVEQVKSHQAACYITTFDHLKHTSELAEGIVADHIVAAYNIVFCFGFSLQDAEQLATRPRSLGVCETDNRVTLSFMEAPMPVANALMEQWTRSLLSDKHQSSQHATPQGHQEDVQLHS</sequence>
<dbReference type="RefSeq" id="WP_069121838.1">
    <property type="nucleotide sequence ID" value="NZ_MARB01000005.1"/>
</dbReference>
<dbReference type="EMBL" id="MARB01000005">
    <property type="protein sequence ID" value="ODJ88537.1"/>
    <property type="molecule type" value="Genomic_DNA"/>
</dbReference>
<evidence type="ECO:0000313" key="3">
    <source>
        <dbReference type="Proteomes" id="UP000094769"/>
    </source>
</evidence>
<protein>
    <submittedName>
        <fullName evidence="2">Uncharacterized protein</fullName>
    </submittedName>
</protein>
<reference evidence="2 3" key="1">
    <citation type="submission" date="2016-06" db="EMBL/GenBank/DDBJ databases">
        <title>Genome sequence of endosymbiont of Candidatus Endolucinida thiodiazotropha.</title>
        <authorList>
            <person name="Poehlein A."/>
            <person name="Koenig S."/>
            <person name="Heiden S.E."/>
            <person name="Thuermer A."/>
            <person name="Voget S."/>
            <person name="Daniel R."/>
            <person name="Markert S."/>
            <person name="Gros O."/>
            <person name="Schweder T."/>
        </authorList>
    </citation>
    <scope>NUCLEOTIDE SEQUENCE [LARGE SCALE GENOMIC DNA]</scope>
    <source>
        <strain evidence="2 3">COS</strain>
    </source>
</reference>
<feature type="region of interest" description="Disordered" evidence="1">
    <location>
        <begin position="130"/>
        <end position="151"/>
    </location>
</feature>
<evidence type="ECO:0000256" key="1">
    <source>
        <dbReference type="SAM" id="MobiDB-lite"/>
    </source>
</evidence>
<name>A0A7Z0VMR0_9GAMM</name>
<dbReference type="Proteomes" id="UP000094769">
    <property type="component" value="Unassembled WGS sequence"/>
</dbReference>
<dbReference type="AlphaFoldDB" id="A0A7Z0VMR0"/>
<dbReference type="InterPro" id="IPR049204">
    <property type="entry name" value="DUF6858"/>
</dbReference>
<accession>A0A7Z0VMR0</accession>
<dbReference type="Pfam" id="PF21651">
    <property type="entry name" value="DUF6858"/>
    <property type="match status" value="1"/>
</dbReference>
<comment type="caution">
    <text evidence="2">The sequence shown here is derived from an EMBL/GenBank/DDBJ whole genome shotgun (WGS) entry which is preliminary data.</text>
</comment>
<gene>
    <name evidence="2" type="ORF">CODIS_10830</name>
</gene>
<evidence type="ECO:0000313" key="2">
    <source>
        <dbReference type="EMBL" id="ODJ88537.1"/>
    </source>
</evidence>
<keyword evidence="3" id="KW-1185">Reference proteome</keyword>
<proteinExistence type="predicted"/>